<dbReference type="EMBL" id="AZHW01001723">
    <property type="protein sequence ID" value="ETW92033.1"/>
    <property type="molecule type" value="Genomic_DNA"/>
</dbReference>
<dbReference type="AlphaFoldDB" id="W4L1R9"/>
<dbReference type="HOGENOM" id="CLU_165471_1_0_7"/>
<proteinExistence type="predicted"/>
<keyword evidence="2" id="KW-1185">Reference proteome</keyword>
<sequence length="92" mass="10446">MTRRQPRFSKEEHARLGMTMYEQQVRSQVEAGNCGKIVAIDVETSAFEVAEDTLTASQQLLTRYPDAQIWCVRIGHRGVHRFGLHAMLTDGI</sequence>
<protein>
    <submittedName>
        <fullName evidence="1">Uncharacterized protein</fullName>
    </submittedName>
</protein>
<name>W4L1R9_ENTF1</name>
<evidence type="ECO:0000313" key="2">
    <source>
        <dbReference type="Proteomes" id="UP000019141"/>
    </source>
</evidence>
<gene>
    <name evidence="1" type="ORF">ETSY1_45560</name>
</gene>
<reference evidence="1 2" key="1">
    <citation type="journal article" date="2014" name="Nature">
        <title>An environmental bacterial taxon with a large and distinct metabolic repertoire.</title>
        <authorList>
            <person name="Wilson M.C."/>
            <person name="Mori T."/>
            <person name="Ruckert C."/>
            <person name="Uria A.R."/>
            <person name="Helf M.J."/>
            <person name="Takada K."/>
            <person name="Gernert C."/>
            <person name="Steffens U.A."/>
            <person name="Heycke N."/>
            <person name="Schmitt S."/>
            <person name="Rinke C."/>
            <person name="Helfrich E.J."/>
            <person name="Brachmann A.O."/>
            <person name="Gurgui C."/>
            <person name="Wakimoto T."/>
            <person name="Kracht M."/>
            <person name="Crusemann M."/>
            <person name="Hentschel U."/>
            <person name="Abe I."/>
            <person name="Matsunaga S."/>
            <person name="Kalinowski J."/>
            <person name="Takeyama H."/>
            <person name="Piel J."/>
        </authorList>
    </citation>
    <scope>NUCLEOTIDE SEQUENCE [LARGE SCALE GENOMIC DNA]</scope>
    <source>
        <strain evidence="2">TSY1</strain>
    </source>
</reference>
<comment type="caution">
    <text evidence="1">The sequence shown here is derived from an EMBL/GenBank/DDBJ whole genome shotgun (WGS) entry which is preliminary data.</text>
</comment>
<dbReference type="Proteomes" id="UP000019141">
    <property type="component" value="Unassembled WGS sequence"/>
</dbReference>
<evidence type="ECO:0000313" key="1">
    <source>
        <dbReference type="EMBL" id="ETW92033.1"/>
    </source>
</evidence>
<accession>W4L1R9</accession>
<organism evidence="1 2">
    <name type="scientific">Entotheonella factor</name>
    <dbReference type="NCBI Taxonomy" id="1429438"/>
    <lineage>
        <taxon>Bacteria</taxon>
        <taxon>Pseudomonadati</taxon>
        <taxon>Nitrospinota/Tectimicrobiota group</taxon>
        <taxon>Candidatus Tectimicrobiota</taxon>
        <taxon>Candidatus Entotheonellia</taxon>
        <taxon>Candidatus Entotheonellales</taxon>
        <taxon>Candidatus Entotheonellaceae</taxon>
        <taxon>Candidatus Entotheonella</taxon>
    </lineage>
</organism>
<dbReference type="PATRIC" id="fig|1429438.4.peg.8359"/>